<feature type="compositionally biased region" description="Polar residues" evidence="2">
    <location>
        <begin position="388"/>
        <end position="397"/>
    </location>
</feature>
<dbReference type="AlphaFoldDB" id="A0A7R5KNZ0"/>
<dbReference type="Proteomes" id="UP000504627">
    <property type="component" value="Unplaced"/>
</dbReference>
<feature type="transmembrane region" description="Helical" evidence="3">
    <location>
        <begin position="20"/>
        <end position="42"/>
    </location>
</feature>
<name>A0A7R5KNZ0_9PASS</name>
<evidence type="ECO:0000313" key="4">
    <source>
        <dbReference type="Proteomes" id="UP000504627"/>
    </source>
</evidence>
<sequence length="504" mass="56790">MTEAKGMTPQVELYGDYSLLIAILGLELFFVGAVLGVFLRAVQKQKSAIQKSVSEVIKSFQESMRTLQDQLEKEAIQKSTGEVIRSLQETMKALQEQLGKERQQLTAERQALEKEREINSLLRSALQDEEKQNERLKKILEMKNCELRDISSKYPKPVDVNKSLYPSGELEELKQSYPEDEAIHMRPLIKTETTGQGADRQTTTRITPYTGEALAKIQEKYSRKASESETEYVWRVSLTGGDRILLSEDEARGFWGPGVFLTTNDNRAPWPLTQRAAYWAGGLDPIERGDPHTIKTPTIGHIVESVQKAACLQLIHTRLLDSQRHSPMELEADPQRFPALIRGLPDALKTHAKQLQERIMTTPRRRGAPLGMTWLEVAQELVTTGRQLGVSDTSSVKQKTDIRRVGEIRKSPLPGNRQQSATPSERTRYSLWVEGVEKGIPREVMDKLPTANLEHLIKQWDKIKERESPPGGNPPQESNTVVPSAPPEISLTNPELGNGTRRSH</sequence>
<proteinExistence type="predicted"/>
<evidence type="ECO:0000313" key="5">
    <source>
        <dbReference type="RefSeq" id="XP_039238707.1"/>
    </source>
</evidence>
<dbReference type="GeneID" id="120323540"/>
<dbReference type="RefSeq" id="XP_039238707.1">
    <property type="nucleotide sequence ID" value="XM_039382773.1"/>
</dbReference>
<reference evidence="5" key="1">
    <citation type="submission" date="2025-08" db="UniProtKB">
        <authorList>
            <consortium name="RefSeq"/>
        </authorList>
    </citation>
    <scope>IDENTIFICATION</scope>
    <source>
        <tissue evidence="5">Muscle</tissue>
    </source>
</reference>
<evidence type="ECO:0000256" key="2">
    <source>
        <dbReference type="SAM" id="MobiDB-lite"/>
    </source>
</evidence>
<feature type="coiled-coil region" evidence="1">
    <location>
        <begin position="57"/>
        <end position="146"/>
    </location>
</feature>
<feature type="compositionally biased region" description="Basic and acidic residues" evidence="2">
    <location>
        <begin position="398"/>
        <end position="410"/>
    </location>
</feature>
<dbReference type="InParanoid" id="A0A7R5KNZ0"/>
<keyword evidence="3" id="KW-0472">Membrane</keyword>
<protein>
    <submittedName>
        <fullName evidence="5">Uncharacterized protein LOC120323540</fullName>
    </submittedName>
</protein>
<keyword evidence="4" id="KW-1185">Reference proteome</keyword>
<evidence type="ECO:0000256" key="3">
    <source>
        <dbReference type="SAM" id="Phobius"/>
    </source>
</evidence>
<gene>
    <name evidence="5" type="primary">LOC120323540</name>
</gene>
<accession>A0A7R5KNZ0</accession>
<evidence type="ECO:0000256" key="1">
    <source>
        <dbReference type="SAM" id="Coils"/>
    </source>
</evidence>
<keyword evidence="3" id="KW-1133">Transmembrane helix</keyword>
<feature type="region of interest" description="Disordered" evidence="2">
    <location>
        <begin position="461"/>
        <end position="504"/>
    </location>
</feature>
<organism evidence="4 5">
    <name type="scientific">Pipra filicauda</name>
    <name type="common">Wire-tailed manakin</name>
    <dbReference type="NCBI Taxonomy" id="649802"/>
    <lineage>
        <taxon>Eukaryota</taxon>
        <taxon>Metazoa</taxon>
        <taxon>Chordata</taxon>
        <taxon>Craniata</taxon>
        <taxon>Vertebrata</taxon>
        <taxon>Euteleostomi</taxon>
        <taxon>Archelosauria</taxon>
        <taxon>Archosauria</taxon>
        <taxon>Dinosauria</taxon>
        <taxon>Saurischia</taxon>
        <taxon>Theropoda</taxon>
        <taxon>Coelurosauria</taxon>
        <taxon>Aves</taxon>
        <taxon>Neognathae</taxon>
        <taxon>Neoaves</taxon>
        <taxon>Telluraves</taxon>
        <taxon>Australaves</taxon>
        <taxon>Passeriformes</taxon>
        <taxon>Pipridae</taxon>
        <taxon>Pipra</taxon>
    </lineage>
</organism>
<feature type="region of interest" description="Disordered" evidence="2">
    <location>
        <begin position="388"/>
        <end position="426"/>
    </location>
</feature>
<keyword evidence="1" id="KW-0175">Coiled coil</keyword>
<keyword evidence="3" id="KW-0812">Transmembrane</keyword>